<keyword evidence="1" id="KW-1133">Transmembrane helix</keyword>
<dbReference type="InterPro" id="IPR032816">
    <property type="entry name" value="VTT_dom"/>
</dbReference>
<dbReference type="RefSeq" id="WP_009185309.1">
    <property type="nucleotide sequence ID" value="NZ_AMGM01000033.1"/>
</dbReference>
<dbReference type="OrthoDB" id="1118259at2"/>
<evidence type="ECO:0000313" key="3">
    <source>
        <dbReference type="EMBL" id="EKB49092.1"/>
    </source>
</evidence>
<keyword evidence="4" id="KW-1185">Reference proteome</keyword>
<feature type="transmembrane region" description="Helical" evidence="1">
    <location>
        <begin position="179"/>
        <end position="196"/>
    </location>
</feature>
<dbReference type="EMBL" id="AMGM01000033">
    <property type="protein sequence ID" value="EKB49092.1"/>
    <property type="molecule type" value="Genomic_DNA"/>
</dbReference>
<evidence type="ECO:0000313" key="4">
    <source>
        <dbReference type="Proteomes" id="UP000004478"/>
    </source>
</evidence>
<keyword evidence="1" id="KW-0812">Transmembrane</keyword>
<dbReference type="Pfam" id="PF09335">
    <property type="entry name" value="VTT_dom"/>
    <property type="match status" value="1"/>
</dbReference>
<evidence type="ECO:0000259" key="2">
    <source>
        <dbReference type="Pfam" id="PF09335"/>
    </source>
</evidence>
<gene>
    <name evidence="3" type="ORF">B879_02279</name>
</gene>
<feature type="transmembrane region" description="Helical" evidence="1">
    <location>
        <begin position="21"/>
        <end position="39"/>
    </location>
</feature>
<feature type="transmembrane region" description="Helical" evidence="1">
    <location>
        <begin position="143"/>
        <end position="167"/>
    </location>
</feature>
<organism evidence="3 4">
    <name type="scientific">Cecembia lonarensis (strain CCUG 58316 / KCTC 22772 / LW9)</name>
    <dbReference type="NCBI Taxonomy" id="1225176"/>
    <lineage>
        <taxon>Bacteria</taxon>
        <taxon>Pseudomonadati</taxon>
        <taxon>Bacteroidota</taxon>
        <taxon>Cytophagia</taxon>
        <taxon>Cytophagales</taxon>
        <taxon>Cyclobacteriaceae</taxon>
        <taxon>Cecembia</taxon>
    </lineage>
</organism>
<accession>K1L9Z7</accession>
<dbReference type="Proteomes" id="UP000004478">
    <property type="component" value="Unassembled WGS sequence"/>
</dbReference>
<proteinExistence type="predicted"/>
<dbReference type="AlphaFoldDB" id="K1L9Z7"/>
<name>K1L9Z7_CECL9</name>
<sequence length="198" mass="22617">MGNSIHKKPFIGEKGRFLIRSILRGFLYLGILVGLFFLIRNALSEDERLEWFGSIYNNPYLVMLVFVGSEILFGIIPPEIFMLWSFETGMIGPYFFSIGILSIISYAAGYLNFNVGRLIQHNSGFLKSRNKFVRKYVNLFTKYGGFLVIVASVSPLPFSAIALLSGAGGLDRSTYIKYSLLRIVRYFVYAYILWLVQR</sequence>
<reference evidence="3 4" key="1">
    <citation type="journal article" date="2012" name="J. Bacteriol.">
        <title>Draft Genome Sequence of Cecembia lonarensis Strain LW9T, Isolated from Lonar Lake, a Haloalkaline Lake in India.</title>
        <authorList>
            <person name="Shivaji S."/>
            <person name="Ara S."/>
            <person name="Singh A."/>
            <person name="Pinnaka A.K."/>
        </authorList>
    </citation>
    <scope>NUCLEOTIDE SEQUENCE [LARGE SCALE GENOMIC DNA]</scope>
    <source>
        <strain evidence="3 4">LW9</strain>
    </source>
</reference>
<feature type="domain" description="VTT" evidence="2">
    <location>
        <begin position="83"/>
        <end position="193"/>
    </location>
</feature>
<feature type="transmembrane region" description="Helical" evidence="1">
    <location>
        <begin position="59"/>
        <end position="82"/>
    </location>
</feature>
<evidence type="ECO:0000256" key="1">
    <source>
        <dbReference type="SAM" id="Phobius"/>
    </source>
</evidence>
<keyword evidence="1" id="KW-0472">Membrane</keyword>
<comment type="caution">
    <text evidence="3">The sequence shown here is derived from an EMBL/GenBank/DDBJ whole genome shotgun (WGS) entry which is preliminary data.</text>
</comment>
<protein>
    <recommendedName>
        <fullName evidence="2">VTT domain-containing protein</fullName>
    </recommendedName>
</protein>
<feature type="transmembrane region" description="Helical" evidence="1">
    <location>
        <begin position="94"/>
        <end position="113"/>
    </location>
</feature>